<evidence type="ECO:0000256" key="1">
    <source>
        <dbReference type="ARBA" id="ARBA00008007"/>
    </source>
</evidence>
<dbReference type="InterPro" id="IPR000836">
    <property type="entry name" value="PRTase_dom"/>
</dbReference>
<keyword evidence="4" id="KW-1185">Reference proteome</keyword>
<evidence type="ECO:0000313" key="3">
    <source>
        <dbReference type="EMBL" id="QTX06135.1"/>
    </source>
</evidence>
<comment type="similarity">
    <text evidence="1">Belongs to the ComF/GntX family.</text>
</comment>
<feature type="domain" description="Phosphoribosyltransferase" evidence="2">
    <location>
        <begin position="167"/>
        <end position="218"/>
    </location>
</feature>
<dbReference type="KEGG" id="aarc:G127AT_03085"/>
<evidence type="ECO:0000313" key="4">
    <source>
        <dbReference type="Proteomes" id="UP000671914"/>
    </source>
</evidence>
<dbReference type="Proteomes" id="UP000671914">
    <property type="component" value="Chromosome"/>
</dbReference>
<dbReference type="CDD" id="cd06223">
    <property type="entry name" value="PRTases_typeI"/>
    <property type="match status" value="1"/>
</dbReference>
<dbReference type="SUPFAM" id="SSF53271">
    <property type="entry name" value="PRTase-like"/>
    <property type="match status" value="1"/>
</dbReference>
<dbReference type="PANTHER" id="PTHR47505">
    <property type="entry name" value="DNA UTILIZATION PROTEIN YHGH"/>
    <property type="match status" value="1"/>
</dbReference>
<dbReference type="PANTHER" id="PTHR47505:SF1">
    <property type="entry name" value="DNA UTILIZATION PROTEIN YHGH"/>
    <property type="match status" value="1"/>
</dbReference>
<dbReference type="Pfam" id="PF00156">
    <property type="entry name" value="Pribosyltran"/>
    <property type="match status" value="1"/>
</dbReference>
<evidence type="ECO:0000259" key="2">
    <source>
        <dbReference type="Pfam" id="PF00156"/>
    </source>
</evidence>
<dbReference type="Gene3D" id="3.40.50.2020">
    <property type="match status" value="1"/>
</dbReference>
<accession>A0A975FPF3</accession>
<name>A0A975FPF3_9MICO</name>
<reference evidence="3" key="1">
    <citation type="submission" date="2021-03" db="EMBL/GenBank/DDBJ databases">
        <title>Agromyces archimandritus sp. nov., isolated from the cockroach Archimandrita tessellata.</title>
        <authorList>
            <person name="Guzman J."/>
            <person name="Ortuzar M."/>
            <person name="Poehlein A."/>
            <person name="Daniel R."/>
            <person name="Trujillo M."/>
            <person name="Vilcinskas A."/>
        </authorList>
    </citation>
    <scope>NUCLEOTIDE SEQUENCE</scope>
    <source>
        <strain evidence="3">G127AT</strain>
    </source>
</reference>
<dbReference type="AlphaFoldDB" id="A0A975FPF3"/>
<protein>
    <submittedName>
        <fullName evidence="3">ComF family protein</fullName>
    </submittedName>
</protein>
<organism evidence="3 4">
    <name type="scientific">Agromyces archimandritae</name>
    <dbReference type="NCBI Taxonomy" id="2781962"/>
    <lineage>
        <taxon>Bacteria</taxon>
        <taxon>Bacillati</taxon>
        <taxon>Actinomycetota</taxon>
        <taxon>Actinomycetes</taxon>
        <taxon>Micrococcales</taxon>
        <taxon>Microbacteriaceae</taxon>
        <taxon>Agromyces</taxon>
    </lineage>
</organism>
<sequence length="224" mass="22511">MPREDAAVPRVRDRLAAALLDALDVVVPVACVGCGGPGRTVCAGCRPAFVPRVHLAARVGVAAWAAARYEGPVAGAIARFKDAGRTDAEGALAPMLGASIGAALAVLPPGPPAELVAVPSTRAAVAARGYRPVHRLLAAQGLRAAPVLRAAARPDQVGLGAGARARNVAGTLTARRELAGRRFLLVDDILTTGATAEEAVRAITAAGGSVPAVAVLAETPLRIS</sequence>
<proteinExistence type="inferred from homology"/>
<dbReference type="EMBL" id="CP071696">
    <property type="protein sequence ID" value="QTX06135.1"/>
    <property type="molecule type" value="Genomic_DNA"/>
</dbReference>
<dbReference type="InterPro" id="IPR029057">
    <property type="entry name" value="PRTase-like"/>
</dbReference>
<dbReference type="InterPro" id="IPR051910">
    <property type="entry name" value="ComF/GntX_DNA_util-trans"/>
</dbReference>
<gene>
    <name evidence="3" type="ORF">G127AT_03085</name>
</gene>